<keyword evidence="5" id="KW-0862">Zinc</keyword>
<organism evidence="7 8">
    <name type="scientific">Georhizobium profundi</name>
    <dbReference type="NCBI Taxonomy" id="2341112"/>
    <lineage>
        <taxon>Bacteria</taxon>
        <taxon>Pseudomonadati</taxon>
        <taxon>Pseudomonadota</taxon>
        <taxon>Alphaproteobacteria</taxon>
        <taxon>Hyphomicrobiales</taxon>
        <taxon>Rhizobiaceae</taxon>
        <taxon>Georhizobium</taxon>
    </lineage>
</organism>
<dbReference type="PANTHER" id="PTHR20855:SF3">
    <property type="entry name" value="LD03007P"/>
    <property type="match status" value="1"/>
</dbReference>
<dbReference type="Pfam" id="PF03006">
    <property type="entry name" value="HlyIII"/>
    <property type="match status" value="1"/>
</dbReference>
<feature type="transmembrane region" description="Helical" evidence="6">
    <location>
        <begin position="110"/>
        <end position="129"/>
    </location>
</feature>
<feature type="binding site" evidence="5">
    <location>
        <position position="194"/>
    </location>
    <ligand>
        <name>Zn(2+)</name>
        <dbReference type="ChEBI" id="CHEBI:29105"/>
    </ligand>
</feature>
<dbReference type="KEGG" id="abaw:D5400_01980"/>
<name>A0A3Q8XLC5_9HYPH</name>
<keyword evidence="8" id="KW-1185">Reference proteome</keyword>
<evidence type="ECO:0000256" key="5">
    <source>
        <dbReference type="PIRSR" id="PIRSR604254-1"/>
    </source>
</evidence>
<dbReference type="EMBL" id="CP032509">
    <property type="protein sequence ID" value="AZN70208.1"/>
    <property type="molecule type" value="Genomic_DNA"/>
</dbReference>
<dbReference type="AlphaFoldDB" id="A0A3Q8XLC5"/>
<protein>
    <submittedName>
        <fullName evidence="7">Hemolysin III family protein</fullName>
    </submittedName>
</protein>
<evidence type="ECO:0000256" key="2">
    <source>
        <dbReference type="ARBA" id="ARBA00022692"/>
    </source>
</evidence>
<evidence type="ECO:0000256" key="3">
    <source>
        <dbReference type="ARBA" id="ARBA00022989"/>
    </source>
</evidence>
<dbReference type="GO" id="GO:0016020">
    <property type="term" value="C:membrane"/>
    <property type="evidence" value="ECO:0007669"/>
    <property type="project" value="UniProtKB-SubCell"/>
</dbReference>
<reference evidence="7 8" key="1">
    <citation type="submission" date="2018-09" db="EMBL/GenBank/DDBJ databases">
        <title>Marinorhizobium profundi gen. nov., sp. nov., isolated from a deep-sea sediment sample from the New Britain Trench and proposal of Marinorhizobiaceae fam. nov. in the order Rhizobiales of the class Alphaproteobacteria.</title>
        <authorList>
            <person name="Cao J."/>
        </authorList>
    </citation>
    <scope>NUCLEOTIDE SEQUENCE [LARGE SCALE GENOMIC DNA]</scope>
    <source>
        <strain evidence="7 8">WS11</strain>
    </source>
</reference>
<feature type="transmembrane region" description="Helical" evidence="6">
    <location>
        <begin position="84"/>
        <end position="104"/>
    </location>
</feature>
<dbReference type="InterPro" id="IPR004254">
    <property type="entry name" value="AdipoR/HlyIII-related"/>
</dbReference>
<feature type="transmembrane region" description="Helical" evidence="6">
    <location>
        <begin position="164"/>
        <end position="183"/>
    </location>
</feature>
<proteinExistence type="predicted"/>
<feature type="transmembrane region" description="Helical" evidence="6">
    <location>
        <begin position="53"/>
        <end position="72"/>
    </location>
</feature>
<evidence type="ECO:0000256" key="6">
    <source>
        <dbReference type="SAM" id="Phobius"/>
    </source>
</evidence>
<sequence>MSASHQQNERDHAAYLADGAVHAVGLAAGLIGGAALVVIALRHADALHTAGAVIYVASLLASFAASAAYNMWPNSPVKARLRKLDHAAIYALIAGTYTPFALQIDTVGNWLLVWIWGLAGLGILMKVISIGRFDKLSVLLYLALAWSGVLIFDDMMATLGPQVVSLIVIGGLIYSAGVILYLWQGLRFQRALWHLCVLVAAGFHFSAVTVAITGLSSA</sequence>
<feature type="transmembrane region" description="Helical" evidence="6">
    <location>
        <begin position="136"/>
        <end position="152"/>
    </location>
</feature>
<keyword evidence="4 6" id="KW-0472">Membrane</keyword>
<accession>A0A3Q8XLC5</accession>
<feature type="transmembrane region" description="Helical" evidence="6">
    <location>
        <begin position="20"/>
        <end position="41"/>
    </location>
</feature>
<dbReference type="RefSeq" id="WP_126007158.1">
    <property type="nucleotide sequence ID" value="NZ_CP032509.1"/>
</dbReference>
<feature type="transmembrane region" description="Helical" evidence="6">
    <location>
        <begin position="195"/>
        <end position="215"/>
    </location>
</feature>
<gene>
    <name evidence="7" type="ORF">D5400_01980</name>
</gene>
<evidence type="ECO:0000256" key="1">
    <source>
        <dbReference type="ARBA" id="ARBA00004141"/>
    </source>
</evidence>
<dbReference type="PANTHER" id="PTHR20855">
    <property type="entry name" value="ADIPOR/PROGESTIN RECEPTOR-RELATED"/>
    <property type="match status" value="1"/>
</dbReference>
<keyword evidence="2 6" id="KW-0812">Transmembrane</keyword>
<evidence type="ECO:0000313" key="7">
    <source>
        <dbReference type="EMBL" id="AZN70208.1"/>
    </source>
</evidence>
<evidence type="ECO:0000256" key="4">
    <source>
        <dbReference type="ARBA" id="ARBA00023136"/>
    </source>
</evidence>
<dbReference type="GO" id="GO:0046872">
    <property type="term" value="F:metal ion binding"/>
    <property type="evidence" value="ECO:0007669"/>
    <property type="project" value="UniProtKB-KW"/>
</dbReference>
<keyword evidence="3 6" id="KW-1133">Transmembrane helix</keyword>
<evidence type="ECO:0000313" key="8">
    <source>
        <dbReference type="Proteomes" id="UP000268192"/>
    </source>
</evidence>
<dbReference type="OrthoDB" id="9813689at2"/>
<keyword evidence="5" id="KW-0479">Metal-binding</keyword>
<dbReference type="Proteomes" id="UP000268192">
    <property type="component" value="Chromosome"/>
</dbReference>
<comment type="subcellular location">
    <subcellularLocation>
        <location evidence="1">Membrane</location>
        <topology evidence="1">Multi-pass membrane protein</topology>
    </subcellularLocation>
</comment>